<dbReference type="EMBL" id="JADIMG010000079">
    <property type="protein sequence ID" value="MBO8460264.1"/>
    <property type="molecule type" value="Genomic_DNA"/>
</dbReference>
<dbReference type="InterPro" id="IPR013758">
    <property type="entry name" value="Topo_IIA_A/C_ab"/>
</dbReference>
<reference evidence="9" key="1">
    <citation type="submission" date="2020-10" db="EMBL/GenBank/DDBJ databases">
        <authorList>
            <person name="Gilroy R."/>
        </authorList>
    </citation>
    <scope>NUCLEOTIDE SEQUENCE</scope>
    <source>
        <strain evidence="9">G3-3990</strain>
    </source>
</reference>
<dbReference type="GO" id="GO:0005737">
    <property type="term" value="C:cytoplasm"/>
    <property type="evidence" value="ECO:0007669"/>
    <property type="project" value="TreeGrafter"/>
</dbReference>
<evidence type="ECO:0000313" key="9">
    <source>
        <dbReference type="EMBL" id="MBO8460264.1"/>
    </source>
</evidence>
<name>A0A9D9N4S3_9BACT</name>
<keyword evidence="3 6" id="KW-0799">Topoisomerase</keyword>
<evidence type="ECO:0000256" key="7">
    <source>
        <dbReference type="SAM" id="MobiDB-lite"/>
    </source>
</evidence>
<dbReference type="Proteomes" id="UP000823641">
    <property type="component" value="Unassembled WGS sequence"/>
</dbReference>
<comment type="caution">
    <text evidence="9">The sequence shown here is derived from an EMBL/GenBank/DDBJ whole genome shotgun (WGS) entry which is preliminary data.</text>
</comment>
<dbReference type="Gene3D" id="1.10.268.10">
    <property type="entry name" value="Topoisomerase, domain 3"/>
    <property type="match status" value="1"/>
</dbReference>
<dbReference type="PANTHER" id="PTHR43493">
    <property type="entry name" value="DNA GYRASE/TOPOISOMERASE SUBUNIT A"/>
    <property type="match status" value="1"/>
</dbReference>
<reference evidence="9" key="2">
    <citation type="journal article" date="2021" name="PeerJ">
        <title>Extensive microbial diversity within the chicken gut microbiome revealed by metagenomics and culture.</title>
        <authorList>
            <person name="Gilroy R."/>
            <person name="Ravi A."/>
            <person name="Getino M."/>
            <person name="Pursley I."/>
            <person name="Horton D.L."/>
            <person name="Alikhan N.F."/>
            <person name="Baker D."/>
            <person name="Gharbi K."/>
            <person name="Hall N."/>
            <person name="Watson M."/>
            <person name="Adriaenssens E.M."/>
            <person name="Foster-Nyarko E."/>
            <person name="Jarju S."/>
            <person name="Secka A."/>
            <person name="Antonio M."/>
            <person name="Oren A."/>
            <person name="Chaudhuri R.R."/>
            <person name="La Ragione R."/>
            <person name="Hildebrand F."/>
            <person name="Pallen M.J."/>
        </authorList>
    </citation>
    <scope>NUCLEOTIDE SEQUENCE</scope>
    <source>
        <strain evidence="9">G3-3990</strain>
    </source>
</reference>
<evidence type="ECO:0000256" key="3">
    <source>
        <dbReference type="ARBA" id="ARBA00023029"/>
    </source>
</evidence>
<dbReference type="SUPFAM" id="SSF56719">
    <property type="entry name" value="Type II DNA topoisomerase"/>
    <property type="match status" value="1"/>
</dbReference>
<dbReference type="InterPro" id="IPR013757">
    <property type="entry name" value="Topo_IIA_A_a_sf"/>
</dbReference>
<dbReference type="GO" id="GO:0009330">
    <property type="term" value="C:DNA topoisomerase type II (double strand cut, ATP-hydrolyzing) complex"/>
    <property type="evidence" value="ECO:0007669"/>
    <property type="project" value="TreeGrafter"/>
</dbReference>
<sequence>MSIDEELKPDELNQNTDGNEALEHSSYKLPETNSPAILHHLTGMYQNWFLDYASYVILERAVPDVYDGLKPVQRRILYSMRRLEDGRYNKVANIVGHTMQFHPHGDASIADALVQLGQKDLLIDCQGNWGNIFTGDSAAASRYIEARLSKFALETLYSPKVTEWKLSYDGRNKEPIALPVKFPLLLVQGVEGIAVGLNSKVLPHNFVEICEAAEHYLKGEPFSLYPDFPTGGFIDVSKYNDGERGGMVRIRAKINKLDNKTLVITEIPYGNNTGKIIDSIIKANEKGKIKIRKVDDNTAATVEIRVHLQAGVSSDKTIDALYAFTDCEQSIYPNCCVIRNKKPEFLSIGKLLGISVEHTKQIFHEEFLVQLAELQEQLFFTSLEKIFIEQRIYKDQQFEDSASQEDVIVHVSARLQPFRERLLRDITSDDILRLLDIKMVRITKFDSQKADDNIATIKKKIAEVEYNIEHLTEYTIKWFEYLKNKYGEKYPRRTEIRNFETIVATKVVEANEKLYINREEGFIGTALKKDEFVCNCSDIDDIIVFFKDGRYKIVKVADKLFVGTNVIHIDVFRKNDKRTVYNIVYRDGKGGEYYMKRCAVYGVSRDKDYDLTQGKPGSKIVYFTANSNGEAEVIRVVLKPNIRLKKTVLEKDLSTLAIKGRQSRGNLLTKYDVLRITLKQKGGSTLGGRKVWFDPDVMRINYDGRGSYLGEFFNEDAVLVINRNGEYYTTTFDSSNHFQGDLVHVIKYNPDTVWSVVLWDADQKYYYLKRFQLEPTSKPVNFLGDNPASYMVLLMSDEYPRIRVVFGGNDAAREPLTIHVDEFIAVKSCKAKGKRITTYQVEKVEELEPYKPVAEATDDADDDSVDLEESTKENESVEQGDEMSDDEISQEEYLEQEEQPSEGIVEPTQKEQTQTSQEDVGTSTPKDGIEEAPNPEVKEIKMEIVAEIPEDSLPINANQDVQQRKRKSARNSNKTEGEEGQMSLF</sequence>
<accession>A0A9D9N4S3</accession>
<evidence type="ECO:0000256" key="5">
    <source>
        <dbReference type="ARBA" id="ARBA00023235"/>
    </source>
</evidence>
<feature type="active site" description="O-(5'-phospho-DNA)-tyrosine intermediate" evidence="6">
    <location>
        <position position="143"/>
    </location>
</feature>
<dbReference type="PANTHER" id="PTHR43493:SF5">
    <property type="entry name" value="DNA GYRASE SUBUNIT A, CHLOROPLASTIC_MITOCHONDRIAL"/>
    <property type="match status" value="1"/>
</dbReference>
<feature type="compositionally biased region" description="Acidic residues" evidence="7">
    <location>
        <begin position="876"/>
        <end position="900"/>
    </location>
</feature>
<organism evidence="9 10">
    <name type="scientific">Candidatus Gallipaludibacter merdavium</name>
    <dbReference type="NCBI Taxonomy" id="2840839"/>
    <lineage>
        <taxon>Bacteria</taxon>
        <taxon>Pseudomonadati</taxon>
        <taxon>Bacteroidota</taxon>
        <taxon>Bacteroidia</taxon>
        <taxon>Bacteroidales</taxon>
        <taxon>Candidatus Gallipaludibacter</taxon>
    </lineage>
</organism>
<dbReference type="GO" id="GO:0003918">
    <property type="term" value="F:DNA topoisomerase type II (double strand cut, ATP-hydrolyzing) activity"/>
    <property type="evidence" value="ECO:0007669"/>
    <property type="project" value="UniProtKB-EC"/>
</dbReference>
<feature type="compositionally biased region" description="Acidic residues" evidence="7">
    <location>
        <begin position="856"/>
        <end position="868"/>
    </location>
</feature>
<dbReference type="InterPro" id="IPR002205">
    <property type="entry name" value="Topo_IIA_dom_A"/>
</dbReference>
<keyword evidence="4 6" id="KW-0238">DNA-binding</keyword>
<feature type="domain" description="Topo IIA-type catalytic" evidence="8">
    <location>
        <begin position="62"/>
        <end position="471"/>
    </location>
</feature>
<dbReference type="InterPro" id="IPR013760">
    <property type="entry name" value="Topo_IIA-like_dom_sf"/>
</dbReference>
<comment type="catalytic activity">
    <reaction evidence="1 6">
        <text>ATP-dependent breakage, passage and rejoining of double-stranded DNA.</text>
        <dbReference type="EC" id="5.6.2.2"/>
    </reaction>
</comment>
<proteinExistence type="inferred from homology"/>
<dbReference type="GO" id="GO:0003677">
    <property type="term" value="F:DNA binding"/>
    <property type="evidence" value="ECO:0007669"/>
    <property type="project" value="UniProtKB-UniRule"/>
</dbReference>
<gene>
    <name evidence="9" type="ORF">IAA73_08035</name>
</gene>
<evidence type="ECO:0000256" key="4">
    <source>
        <dbReference type="ARBA" id="ARBA00023125"/>
    </source>
</evidence>
<dbReference type="SMART" id="SM00434">
    <property type="entry name" value="TOP4c"/>
    <property type="match status" value="1"/>
</dbReference>
<dbReference type="NCBIfam" id="NF007209">
    <property type="entry name" value="PRK09631.1"/>
    <property type="match status" value="1"/>
</dbReference>
<dbReference type="GO" id="GO:0005524">
    <property type="term" value="F:ATP binding"/>
    <property type="evidence" value="ECO:0007669"/>
    <property type="project" value="InterPro"/>
</dbReference>
<dbReference type="InterPro" id="IPR050220">
    <property type="entry name" value="Type_II_DNA_Topoisomerases"/>
</dbReference>
<dbReference type="NCBIfam" id="NF009397">
    <property type="entry name" value="PRK12758.1"/>
    <property type="match status" value="1"/>
</dbReference>
<dbReference type="AlphaFoldDB" id="A0A9D9N4S3"/>
<keyword evidence="5 6" id="KW-0413">Isomerase</keyword>
<feature type="region of interest" description="Disordered" evidence="7">
    <location>
        <begin position="850"/>
        <end position="985"/>
    </location>
</feature>
<dbReference type="Gene3D" id="3.90.199.10">
    <property type="entry name" value="Topoisomerase II, domain 5"/>
    <property type="match status" value="1"/>
</dbReference>
<evidence type="ECO:0000313" key="10">
    <source>
        <dbReference type="Proteomes" id="UP000823641"/>
    </source>
</evidence>
<dbReference type="Pfam" id="PF00521">
    <property type="entry name" value="DNA_topoisoIV"/>
    <property type="match status" value="1"/>
</dbReference>
<evidence type="ECO:0000256" key="1">
    <source>
        <dbReference type="ARBA" id="ARBA00000185"/>
    </source>
</evidence>
<dbReference type="GO" id="GO:0006265">
    <property type="term" value="P:DNA topological change"/>
    <property type="evidence" value="ECO:0007669"/>
    <property type="project" value="UniProtKB-UniRule"/>
</dbReference>
<protein>
    <submittedName>
        <fullName evidence="9">DNA gyrase/topoisomerase IV subunit A</fullName>
    </submittedName>
</protein>
<evidence type="ECO:0000256" key="6">
    <source>
        <dbReference type="PROSITE-ProRule" id="PRU01384"/>
    </source>
</evidence>
<comment type="similarity">
    <text evidence="2">Belongs to the type II topoisomerase GyrA/ParC subunit family.</text>
</comment>
<dbReference type="PROSITE" id="PS52040">
    <property type="entry name" value="TOPO_IIA"/>
    <property type="match status" value="1"/>
</dbReference>
<evidence type="ECO:0000259" key="8">
    <source>
        <dbReference type="PROSITE" id="PS52040"/>
    </source>
</evidence>
<dbReference type="Gene3D" id="3.30.1360.40">
    <property type="match status" value="1"/>
</dbReference>
<feature type="compositionally biased region" description="Polar residues" evidence="7">
    <location>
        <begin position="910"/>
        <end position="925"/>
    </location>
</feature>
<evidence type="ECO:0000256" key="2">
    <source>
        <dbReference type="ARBA" id="ARBA00008263"/>
    </source>
</evidence>